<dbReference type="InterPro" id="IPR005331">
    <property type="entry name" value="Sulfotransferase"/>
</dbReference>
<dbReference type="PROSITE" id="PS51257">
    <property type="entry name" value="PROKAR_LIPOPROTEIN"/>
    <property type="match status" value="1"/>
</dbReference>
<dbReference type="GO" id="GO:0000139">
    <property type="term" value="C:Golgi membrane"/>
    <property type="evidence" value="ECO:0007669"/>
    <property type="project" value="UniProtKB-SubCell"/>
</dbReference>
<reference evidence="10" key="1">
    <citation type="journal article" date="2010" name="Science">
        <title>Plasticity of animal genome architecture unmasked by rapid evolution of a pelagic tunicate.</title>
        <authorList>
            <person name="Denoeud F."/>
            <person name="Henriet S."/>
            <person name="Mungpakdee S."/>
            <person name="Aury J.M."/>
            <person name="Da Silva C."/>
            <person name="Brinkmann H."/>
            <person name="Mikhaleva J."/>
            <person name="Olsen L.C."/>
            <person name="Jubin C."/>
            <person name="Canestro C."/>
            <person name="Bouquet J.M."/>
            <person name="Danks G."/>
            <person name="Poulain J."/>
            <person name="Campsteijn C."/>
            <person name="Adamski M."/>
            <person name="Cross I."/>
            <person name="Yadetie F."/>
            <person name="Muffato M."/>
            <person name="Louis A."/>
            <person name="Butcher S."/>
            <person name="Tsagkogeorga G."/>
            <person name="Konrad A."/>
            <person name="Singh S."/>
            <person name="Jensen M.F."/>
            <person name="Cong E.H."/>
            <person name="Eikeseth-Otteraa H."/>
            <person name="Noel B."/>
            <person name="Anthouard V."/>
            <person name="Porcel B.M."/>
            <person name="Kachouri-Lafond R."/>
            <person name="Nishino A."/>
            <person name="Ugolini M."/>
            <person name="Chourrout P."/>
            <person name="Nishida H."/>
            <person name="Aasland R."/>
            <person name="Huzurbazar S."/>
            <person name="Westhof E."/>
            <person name="Delsuc F."/>
            <person name="Lehrach H."/>
            <person name="Reinhardt R."/>
            <person name="Weissenbach J."/>
            <person name="Roy S.W."/>
            <person name="Artiguenave F."/>
            <person name="Postlethwait J.H."/>
            <person name="Manak J.R."/>
            <person name="Thompson E.M."/>
            <person name="Jaillon O."/>
            <person name="Du Pasquier L."/>
            <person name="Boudinot P."/>
            <person name="Liberles D.A."/>
            <person name="Volff J.N."/>
            <person name="Philippe H."/>
            <person name="Lenhard B."/>
            <person name="Roest Crollius H."/>
            <person name="Wincker P."/>
            <person name="Chourrout D."/>
        </authorList>
    </citation>
    <scope>NUCLEOTIDE SEQUENCE [LARGE SCALE GENOMIC DNA]</scope>
</reference>
<evidence type="ECO:0000313" key="10">
    <source>
        <dbReference type="EMBL" id="CBY15770.1"/>
    </source>
</evidence>
<keyword evidence="8 9" id="KW-0325">Glycoprotein</keyword>
<dbReference type="AlphaFoldDB" id="E4Y1M6"/>
<gene>
    <name evidence="10" type="ORF">GSOID_T00014085001</name>
</gene>
<evidence type="ECO:0000256" key="1">
    <source>
        <dbReference type="ARBA" id="ARBA00004323"/>
    </source>
</evidence>
<dbReference type="GO" id="GO:0016051">
    <property type="term" value="P:carbohydrate biosynthetic process"/>
    <property type="evidence" value="ECO:0007669"/>
    <property type="project" value="InterPro"/>
</dbReference>
<comment type="subcellular location">
    <subcellularLocation>
        <location evidence="1 9">Golgi apparatus membrane</location>
        <topology evidence="1 9">Single-pass type II membrane protein</topology>
    </subcellularLocation>
</comment>
<evidence type="ECO:0000256" key="7">
    <source>
        <dbReference type="ARBA" id="ARBA00023136"/>
    </source>
</evidence>
<evidence type="ECO:0000256" key="9">
    <source>
        <dbReference type="RuleBase" id="RU364020"/>
    </source>
</evidence>
<dbReference type="Pfam" id="PF03567">
    <property type="entry name" value="Sulfotransfer_2"/>
    <property type="match status" value="1"/>
</dbReference>
<keyword evidence="9" id="KW-0119">Carbohydrate metabolism</keyword>
<dbReference type="EMBL" id="FN653654">
    <property type="protein sequence ID" value="CBY15770.1"/>
    <property type="molecule type" value="Genomic_DNA"/>
</dbReference>
<organism evidence="10">
    <name type="scientific">Oikopleura dioica</name>
    <name type="common">Tunicate</name>
    <dbReference type="NCBI Taxonomy" id="34765"/>
    <lineage>
        <taxon>Eukaryota</taxon>
        <taxon>Metazoa</taxon>
        <taxon>Chordata</taxon>
        <taxon>Tunicata</taxon>
        <taxon>Appendicularia</taxon>
        <taxon>Copelata</taxon>
        <taxon>Oikopleuridae</taxon>
        <taxon>Oikopleura</taxon>
    </lineage>
</organism>
<dbReference type="GO" id="GO:0008146">
    <property type="term" value="F:sulfotransferase activity"/>
    <property type="evidence" value="ECO:0007669"/>
    <property type="project" value="InterPro"/>
</dbReference>
<keyword evidence="11" id="KW-1185">Reference proteome</keyword>
<dbReference type="EC" id="2.8.2.-" evidence="9"/>
<dbReference type="PANTHER" id="PTHR12137:SF54">
    <property type="entry name" value="CARBOHYDRATE SULFOTRANSFERASE"/>
    <property type="match status" value="1"/>
</dbReference>
<keyword evidence="4 9" id="KW-0812">Transmembrane</keyword>
<accession>E4Y1M6</accession>
<evidence type="ECO:0000256" key="2">
    <source>
        <dbReference type="ARBA" id="ARBA00006339"/>
    </source>
</evidence>
<comment type="similarity">
    <text evidence="2 9">Belongs to the sulfotransferase 2 family.</text>
</comment>
<evidence type="ECO:0000256" key="3">
    <source>
        <dbReference type="ARBA" id="ARBA00022679"/>
    </source>
</evidence>
<dbReference type="InterPro" id="IPR018011">
    <property type="entry name" value="Carb_sulfotrans_8-10"/>
</dbReference>
<protein>
    <recommendedName>
        <fullName evidence="9">Carbohydrate sulfotransferase</fullName>
        <ecNumber evidence="9">2.8.2.-</ecNumber>
    </recommendedName>
</protein>
<keyword evidence="7 9" id="KW-0472">Membrane</keyword>
<evidence type="ECO:0000256" key="4">
    <source>
        <dbReference type="ARBA" id="ARBA00022692"/>
    </source>
</evidence>
<evidence type="ECO:0000313" key="11">
    <source>
        <dbReference type="Proteomes" id="UP000001307"/>
    </source>
</evidence>
<keyword evidence="6 9" id="KW-0333">Golgi apparatus</keyword>
<dbReference type="PANTHER" id="PTHR12137">
    <property type="entry name" value="CARBOHYDRATE SULFOTRANSFERASE"/>
    <property type="match status" value="1"/>
</dbReference>
<dbReference type="OrthoDB" id="6117100at2759"/>
<dbReference type="InParanoid" id="E4Y1M6"/>
<evidence type="ECO:0000256" key="6">
    <source>
        <dbReference type="ARBA" id="ARBA00023034"/>
    </source>
</evidence>
<keyword evidence="5 9" id="KW-1133">Transmembrane helix</keyword>
<keyword evidence="9" id="KW-0735">Signal-anchor</keyword>
<proteinExistence type="inferred from homology"/>
<evidence type="ECO:0000256" key="5">
    <source>
        <dbReference type="ARBA" id="ARBA00022989"/>
    </source>
</evidence>
<feature type="transmembrane region" description="Helical" evidence="9">
    <location>
        <begin position="5"/>
        <end position="23"/>
    </location>
</feature>
<keyword evidence="3 9" id="KW-0808">Transferase</keyword>
<evidence type="ECO:0000256" key="8">
    <source>
        <dbReference type="ARBA" id="ARBA00023180"/>
    </source>
</evidence>
<name>E4Y1M6_OIKDI</name>
<dbReference type="Proteomes" id="UP000001307">
    <property type="component" value="Unassembled WGS sequence"/>
</dbReference>
<sequence>MYQKILFSGIILVFIFSCGYYLGVSQNSRIDPIPSLATIEEFKADFVRKEIASLRNASLKEEEIIEKIPPKLDSEKLPDDKNNNFENPKENVIEESYDARKEITKRLEGYNKYCEGRRRSLIGVSFITGYISRYGVSVGDVHFWTCFLPKAASSSLSVTSLLATGYLPVETKNSVATETWDKGRNSCPSSQSNCLHKYSEMPQKYRYMGSNLDKDDKFASIIVGREPMSRLVSAWKDKIYRGSDRSFYYRKVKTAWSSTNRPNCANHPTSEAAWNAGCRLEFKDFVSWVARGNQAADEHWRPAGDVCAMCSMNLSFIGHSEHYGEDAQVLADILHIPKSYLPDDYSKSNEHAAALNQNAKMASLDEFFVDLPRETLRSLKKIYEPDYLMLGYVMPTWLANA</sequence>